<evidence type="ECO:0000259" key="3">
    <source>
        <dbReference type="Pfam" id="PF22873"/>
    </source>
</evidence>
<protein>
    <recommendedName>
        <fullName evidence="6">Out at first protein</fullName>
    </recommendedName>
</protein>
<dbReference type="Pfam" id="PF14941">
    <property type="entry name" value="OAF_N"/>
    <property type="match status" value="1"/>
</dbReference>
<evidence type="ECO:0000259" key="2">
    <source>
        <dbReference type="Pfam" id="PF14941"/>
    </source>
</evidence>
<dbReference type="PANTHER" id="PTHR13423:SF2">
    <property type="entry name" value="OUT AT FIRST PROTEIN HOMOLOG"/>
    <property type="match status" value="1"/>
</dbReference>
<keyword evidence="5" id="KW-1185">Reference proteome</keyword>
<dbReference type="eggNOG" id="ENOG502QWDA">
    <property type="taxonomic scope" value="Eukaryota"/>
</dbReference>
<feature type="domain" description="Out at first C-terminal" evidence="3">
    <location>
        <begin position="176"/>
        <end position="244"/>
    </location>
</feature>
<feature type="domain" description="Out at first protein BRICHOS-like" evidence="2">
    <location>
        <begin position="48"/>
        <end position="151"/>
    </location>
</feature>
<dbReference type="EMBL" id="JH432044">
    <property type="status" value="NOT_ANNOTATED_CDS"/>
    <property type="molecule type" value="Genomic_DNA"/>
</dbReference>
<name>T1JC08_STRMM</name>
<dbReference type="InterPro" id="IPR026315">
    <property type="entry name" value="Oaf"/>
</dbReference>
<dbReference type="OMA" id="YMDVAVN"/>
<sequence>MMYLDTQIFRAVVLGEEERGQSQYQVMCFVASLTKNEFISSDAMSKLRQDTQIFRAVVLGEEERGQSQYQVMCFVASLTKNEFISSDAMSKLRQKNPGTIRQPEENKGKDQMSMELLIDLEKSSVISHHIRNMCAEANDAIYARESDLDSWAKGINRDLTSLTSAVKRFPPITAGRCKDVGESWKACTCRLEVCVGWYPCGLKYCKGKDSTGRSLSYRCGIKTCKRCRIFDYFVTHKQICLWDE</sequence>
<evidence type="ECO:0000256" key="1">
    <source>
        <dbReference type="ARBA" id="ARBA00005786"/>
    </source>
</evidence>
<evidence type="ECO:0000313" key="5">
    <source>
        <dbReference type="Proteomes" id="UP000014500"/>
    </source>
</evidence>
<reference evidence="4" key="2">
    <citation type="submission" date="2015-02" db="UniProtKB">
        <authorList>
            <consortium name="EnsemblMetazoa"/>
        </authorList>
    </citation>
    <scope>IDENTIFICATION</scope>
</reference>
<proteinExistence type="inferred from homology"/>
<dbReference type="STRING" id="126957.T1JC08"/>
<dbReference type="PhylomeDB" id="T1JC08"/>
<dbReference type="PANTHER" id="PTHR13423">
    <property type="entry name" value="OUT AT FIRST"/>
    <property type="match status" value="1"/>
</dbReference>
<evidence type="ECO:0008006" key="6">
    <source>
        <dbReference type="Google" id="ProtNLM"/>
    </source>
</evidence>
<organism evidence="4 5">
    <name type="scientific">Strigamia maritima</name>
    <name type="common">European centipede</name>
    <name type="synonym">Geophilus maritimus</name>
    <dbReference type="NCBI Taxonomy" id="126957"/>
    <lineage>
        <taxon>Eukaryota</taxon>
        <taxon>Metazoa</taxon>
        <taxon>Ecdysozoa</taxon>
        <taxon>Arthropoda</taxon>
        <taxon>Myriapoda</taxon>
        <taxon>Chilopoda</taxon>
        <taxon>Pleurostigmophora</taxon>
        <taxon>Geophilomorpha</taxon>
        <taxon>Linotaeniidae</taxon>
        <taxon>Strigamia</taxon>
    </lineage>
</organism>
<comment type="similarity">
    <text evidence="1">Belongs to the OAF family.</text>
</comment>
<dbReference type="InterPro" id="IPR053894">
    <property type="entry name" value="OAF_N"/>
</dbReference>
<dbReference type="Proteomes" id="UP000014500">
    <property type="component" value="Unassembled WGS sequence"/>
</dbReference>
<accession>T1JC08</accession>
<evidence type="ECO:0000313" key="4">
    <source>
        <dbReference type="EnsemblMetazoa" id="SMAR011314-PA"/>
    </source>
</evidence>
<dbReference type="InterPro" id="IPR053897">
    <property type="entry name" value="Oaf_C"/>
</dbReference>
<reference evidence="5" key="1">
    <citation type="submission" date="2011-05" db="EMBL/GenBank/DDBJ databases">
        <authorList>
            <person name="Richards S.R."/>
            <person name="Qu J."/>
            <person name="Jiang H."/>
            <person name="Jhangiani S.N."/>
            <person name="Agravi P."/>
            <person name="Goodspeed R."/>
            <person name="Gross S."/>
            <person name="Mandapat C."/>
            <person name="Jackson L."/>
            <person name="Mathew T."/>
            <person name="Pu L."/>
            <person name="Thornton R."/>
            <person name="Saada N."/>
            <person name="Wilczek-Boney K.B."/>
            <person name="Lee S."/>
            <person name="Kovar C."/>
            <person name="Wu Y."/>
            <person name="Scherer S.E."/>
            <person name="Worley K.C."/>
            <person name="Muzny D.M."/>
            <person name="Gibbs R."/>
        </authorList>
    </citation>
    <scope>NUCLEOTIDE SEQUENCE</scope>
    <source>
        <strain evidence="5">Brora</strain>
    </source>
</reference>
<dbReference type="AlphaFoldDB" id="T1JC08"/>
<dbReference type="Pfam" id="PF22873">
    <property type="entry name" value="OAF_C"/>
    <property type="match status" value="1"/>
</dbReference>
<dbReference type="HOGENOM" id="CLU_043995_1_0_1"/>
<dbReference type="EnsemblMetazoa" id="SMAR011314-RA">
    <property type="protein sequence ID" value="SMAR011314-PA"/>
    <property type="gene ID" value="SMAR011314"/>
</dbReference>